<dbReference type="SUPFAM" id="SSF49313">
    <property type="entry name" value="Cadherin-like"/>
    <property type="match status" value="1"/>
</dbReference>
<gene>
    <name evidence="1" type="ORF">TCNE_LOCUS4660</name>
</gene>
<dbReference type="Proteomes" id="UP000050794">
    <property type="component" value="Unassembled WGS sequence"/>
</dbReference>
<reference evidence="1 2" key="2">
    <citation type="submission" date="2018-11" db="EMBL/GenBank/DDBJ databases">
        <authorList>
            <consortium name="Pathogen Informatics"/>
        </authorList>
    </citation>
    <scope>NUCLEOTIDE SEQUENCE [LARGE SCALE GENOMIC DNA]</scope>
</reference>
<sequence length="90" mass="10172">MFDMILTAGEEPYETVARLRIELIDMDDNAPKLETLSTSDLNNLTITENSRPGTILFELHISDADYLNGRRDVFKYTLSGEGSANFQVKE</sequence>
<organism evidence="2 3">
    <name type="scientific">Toxocara canis</name>
    <name type="common">Canine roundworm</name>
    <dbReference type="NCBI Taxonomy" id="6265"/>
    <lineage>
        <taxon>Eukaryota</taxon>
        <taxon>Metazoa</taxon>
        <taxon>Ecdysozoa</taxon>
        <taxon>Nematoda</taxon>
        <taxon>Chromadorea</taxon>
        <taxon>Rhabditida</taxon>
        <taxon>Spirurina</taxon>
        <taxon>Ascaridomorpha</taxon>
        <taxon>Ascaridoidea</taxon>
        <taxon>Toxocaridae</taxon>
        <taxon>Toxocara</taxon>
    </lineage>
</organism>
<evidence type="ECO:0000313" key="1">
    <source>
        <dbReference type="EMBL" id="VDM31460.1"/>
    </source>
</evidence>
<evidence type="ECO:0000313" key="3">
    <source>
        <dbReference type="WBParaSite" id="TCNE_0000466001-mRNA-1"/>
    </source>
</evidence>
<dbReference type="WBParaSite" id="TCNE_0000466001-mRNA-1">
    <property type="protein sequence ID" value="TCNE_0000466001-mRNA-1"/>
    <property type="gene ID" value="TCNE_0000466001"/>
</dbReference>
<dbReference type="AlphaFoldDB" id="A0A183U840"/>
<name>A0A183U840_TOXCA</name>
<protein>
    <submittedName>
        <fullName evidence="3">Cadherin domain-containing protein</fullName>
    </submittedName>
</protein>
<evidence type="ECO:0000313" key="2">
    <source>
        <dbReference type="Proteomes" id="UP000050794"/>
    </source>
</evidence>
<dbReference type="GO" id="GO:0005509">
    <property type="term" value="F:calcium ion binding"/>
    <property type="evidence" value="ECO:0007669"/>
    <property type="project" value="InterPro"/>
</dbReference>
<dbReference type="Gene3D" id="2.60.40.60">
    <property type="entry name" value="Cadherins"/>
    <property type="match status" value="1"/>
</dbReference>
<dbReference type="InterPro" id="IPR015919">
    <property type="entry name" value="Cadherin-like_sf"/>
</dbReference>
<proteinExistence type="predicted"/>
<dbReference type="EMBL" id="UYWY01008474">
    <property type="protein sequence ID" value="VDM31460.1"/>
    <property type="molecule type" value="Genomic_DNA"/>
</dbReference>
<keyword evidence="2" id="KW-1185">Reference proteome</keyword>
<accession>A0A183U840</accession>
<dbReference type="GO" id="GO:0016020">
    <property type="term" value="C:membrane"/>
    <property type="evidence" value="ECO:0007669"/>
    <property type="project" value="InterPro"/>
</dbReference>
<reference evidence="3" key="1">
    <citation type="submission" date="2016-06" db="UniProtKB">
        <authorList>
            <consortium name="WormBaseParasite"/>
        </authorList>
    </citation>
    <scope>IDENTIFICATION</scope>
</reference>